<feature type="transmembrane region" description="Helical" evidence="8">
    <location>
        <begin position="443"/>
        <end position="461"/>
    </location>
</feature>
<dbReference type="HOGENOM" id="CLU_024867_0_1_9"/>
<dbReference type="Proteomes" id="UP000005384">
    <property type="component" value="Unassembled WGS sequence"/>
</dbReference>
<evidence type="ECO:0000256" key="6">
    <source>
        <dbReference type="ARBA" id="ARBA00022989"/>
    </source>
</evidence>
<dbReference type="PANTHER" id="PTHR30330">
    <property type="entry name" value="AGSS FAMILY TRANSPORTER, SODIUM-ALANINE"/>
    <property type="match status" value="1"/>
</dbReference>
<feature type="transmembrane region" description="Helical" evidence="8">
    <location>
        <begin position="226"/>
        <end position="244"/>
    </location>
</feature>
<evidence type="ECO:0000256" key="2">
    <source>
        <dbReference type="ARBA" id="ARBA00009261"/>
    </source>
</evidence>
<keyword evidence="7 8" id="KW-0472">Membrane</keyword>
<feature type="region of interest" description="Disordered" evidence="9">
    <location>
        <begin position="52"/>
        <end position="74"/>
    </location>
</feature>
<keyword evidence="11" id="KW-1185">Reference proteome</keyword>
<feature type="transmembrane region" description="Helical" evidence="8">
    <location>
        <begin position="320"/>
        <end position="343"/>
    </location>
</feature>
<proteinExistence type="inferred from homology"/>
<dbReference type="PANTHER" id="PTHR30330:SF3">
    <property type="entry name" value="TRANSCRIPTIONAL REGULATOR, LRP FAMILY"/>
    <property type="match status" value="1"/>
</dbReference>
<comment type="caution">
    <text evidence="10">The sequence shown here is derived from an EMBL/GenBank/DDBJ whole genome shotgun (WGS) entry which is preliminary data.</text>
</comment>
<evidence type="ECO:0000256" key="8">
    <source>
        <dbReference type="RuleBase" id="RU363064"/>
    </source>
</evidence>
<reference evidence="10 11" key="1">
    <citation type="submission" date="2011-08" db="EMBL/GenBank/DDBJ databases">
        <title>The Genome Sequence of Clostridium hathewayi WAL-18680.</title>
        <authorList>
            <consortium name="The Broad Institute Genome Sequencing Platform"/>
            <person name="Earl A."/>
            <person name="Ward D."/>
            <person name="Feldgarden M."/>
            <person name="Gevers D."/>
            <person name="Finegold S.M."/>
            <person name="Summanen P.H."/>
            <person name="Molitoris D.R."/>
            <person name="Song M."/>
            <person name="Daigneault M."/>
            <person name="Allen-Vercoe E."/>
            <person name="Young S.K."/>
            <person name="Zeng Q."/>
            <person name="Gargeya S."/>
            <person name="Fitzgerald M."/>
            <person name="Haas B."/>
            <person name="Abouelleil A."/>
            <person name="Alvarado L."/>
            <person name="Arachchi H.M."/>
            <person name="Berlin A."/>
            <person name="Brown A."/>
            <person name="Chapman S.B."/>
            <person name="Chen Z."/>
            <person name="Dunbar C."/>
            <person name="Freedman E."/>
            <person name="Gearin G."/>
            <person name="Gellesch M."/>
            <person name="Goldberg J."/>
            <person name="Griggs A."/>
            <person name="Gujja S."/>
            <person name="Heiman D."/>
            <person name="Howarth C."/>
            <person name="Larson L."/>
            <person name="Lui A."/>
            <person name="MacDonald P.J.P."/>
            <person name="Montmayeur A."/>
            <person name="Murphy C."/>
            <person name="Neiman D."/>
            <person name="Pearson M."/>
            <person name="Priest M."/>
            <person name="Roberts A."/>
            <person name="Saif S."/>
            <person name="Shea T."/>
            <person name="Shenoy N."/>
            <person name="Sisk P."/>
            <person name="Stolte C."/>
            <person name="Sykes S."/>
            <person name="Wortman J."/>
            <person name="Nusbaum C."/>
            <person name="Birren B."/>
        </authorList>
    </citation>
    <scope>NUCLEOTIDE SEQUENCE [LARGE SCALE GENOMIC DNA]</scope>
    <source>
        <strain evidence="10 11">WAL-18680</strain>
    </source>
</reference>
<organism evidence="10 11">
    <name type="scientific">Hungatella hathewayi WAL-18680</name>
    <dbReference type="NCBI Taxonomy" id="742737"/>
    <lineage>
        <taxon>Bacteria</taxon>
        <taxon>Bacillati</taxon>
        <taxon>Bacillota</taxon>
        <taxon>Clostridia</taxon>
        <taxon>Lachnospirales</taxon>
        <taxon>Lachnospiraceae</taxon>
        <taxon>Hungatella</taxon>
    </lineage>
</organism>
<keyword evidence="5 8" id="KW-0812">Transmembrane</keyword>
<dbReference type="AlphaFoldDB" id="G5IAH7"/>
<keyword evidence="6 8" id="KW-1133">Transmembrane helix</keyword>
<dbReference type="PATRIC" id="fig|742737.3.peg.555"/>
<feature type="transmembrane region" description="Helical" evidence="8">
    <location>
        <begin position="160"/>
        <end position="179"/>
    </location>
</feature>
<dbReference type="Gene3D" id="1.20.1740.10">
    <property type="entry name" value="Amino acid/polyamine transporter I"/>
    <property type="match status" value="1"/>
</dbReference>
<feature type="transmembrane region" description="Helical" evidence="8">
    <location>
        <begin position="191"/>
        <end position="214"/>
    </location>
</feature>
<dbReference type="RefSeq" id="WP_006778541.1">
    <property type="nucleotide sequence ID" value="NZ_CP040506.1"/>
</dbReference>
<dbReference type="PRINTS" id="PR00175">
    <property type="entry name" value="NAALASMPORT"/>
</dbReference>
<protein>
    <recommendedName>
        <fullName evidence="12">Amino acid carrier protein</fullName>
    </recommendedName>
</protein>
<evidence type="ECO:0000313" key="11">
    <source>
        <dbReference type="Proteomes" id="UP000005384"/>
    </source>
</evidence>
<keyword evidence="8" id="KW-0769">Symport</keyword>
<name>G5IAH7_9FIRM</name>
<evidence type="ECO:0000256" key="3">
    <source>
        <dbReference type="ARBA" id="ARBA00022448"/>
    </source>
</evidence>
<evidence type="ECO:0000313" key="10">
    <source>
        <dbReference type="EMBL" id="EHI61534.1"/>
    </source>
</evidence>
<sequence>MIHQIHGIVWGPAMLIALIALGIIYSIRSGFFQIRKMGYWWRTTAGSLWNAGKSGSDKGSGSDSSGNKSRANDKHSVTKVQAACTALAATVGTGNIVGVATALTAGGPGAIFWMWVSAAIGMMTAYAETSLGIRYRYRNAENRWICGPMVYLEKGLHMPWLGLLYSIFCILSSLGMGSMVQSNAIAETMNYTFGAAPLAVGLVLAVLVLIVIWGGIGRIAYVSERLMPVSAGIYIIFSLVVIFSCYDRIPLVVGQILKSALAPEALLGGVGGYGISRSLRYGIARGVFSNEAGLGSLAILHGAAEDTTPEEQGMWAMFEVFFDTVIICTLTALVILCMTTEGLDNVFYDGAALTTFCFERRLGDVGRYLVSGSMLVFAFATIIAWYYLGRQTVAYVLDRLGRKFVFIKRNEKWLEKLYLLLYLDAVYLGCISSLKTVWELSDIWNGLMAVPNMIALVFLMREVTFPKEPGR</sequence>
<comment type="similarity">
    <text evidence="2 8">Belongs to the alanine or glycine:cation symporter (AGCS) (TC 2.A.25) family.</text>
</comment>
<evidence type="ECO:0000256" key="9">
    <source>
        <dbReference type="SAM" id="MobiDB-lite"/>
    </source>
</evidence>
<dbReference type="Pfam" id="PF01235">
    <property type="entry name" value="Na_Ala_symp"/>
    <property type="match status" value="1"/>
</dbReference>
<dbReference type="NCBIfam" id="TIGR00835">
    <property type="entry name" value="agcS"/>
    <property type="match status" value="1"/>
</dbReference>
<feature type="transmembrane region" description="Helical" evidence="8">
    <location>
        <begin position="80"/>
        <end position="104"/>
    </location>
</feature>
<dbReference type="PROSITE" id="PS00873">
    <property type="entry name" value="NA_ALANINE_SYMP"/>
    <property type="match status" value="1"/>
</dbReference>
<comment type="subcellular location">
    <subcellularLocation>
        <location evidence="1 8">Cell membrane</location>
        <topology evidence="1 8">Multi-pass membrane protein</topology>
    </subcellularLocation>
</comment>
<dbReference type="GO" id="GO:0005886">
    <property type="term" value="C:plasma membrane"/>
    <property type="evidence" value="ECO:0007669"/>
    <property type="project" value="UniProtKB-SubCell"/>
</dbReference>
<evidence type="ECO:0000256" key="4">
    <source>
        <dbReference type="ARBA" id="ARBA00022475"/>
    </source>
</evidence>
<keyword evidence="4 8" id="KW-1003">Cell membrane</keyword>
<feature type="transmembrane region" description="Helical" evidence="8">
    <location>
        <begin position="110"/>
        <end position="127"/>
    </location>
</feature>
<gene>
    <name evidence="10" type="ORF">HMPREF9473_00557</name>
</gene>
<dbReference type="GO" id="GO:0005283">
    <property type="term" value="F:amino acid:sodium symporter activity"/>
    <property type="evidence" value="ECO:0007669"/>
    <property type="project" value="InterPro"/>
</dbReference>
<evidence type="ECO:0000256" key="7">
    <source>
        <dbReference type="ARBA" id="ARBA00023136"/>
    </source>
</evidence>
<evidence type="ECO:0000256" key="1">
    <source>
        <dbReference type="ARBA" id="ARBA00004651"/>
    </source>
</evidence>
<keyword evidence="3 8" id="KW-0813">Transport</keyword>
<feature type="transmembrane region" description="Helical" evidence="8">
    <location>
        <begin position="6"/>
        <end position="27"/>
    </location>
</feature>
<dbReference type="EMBL" id="ADLN01000002">
    <property type="protein sequence ID" value="EHI61534.1"/>
    <property type="molecule type" value="Genomic_DNA"/>
</dbReference>
<evidence type="ECO:0008006" key="12">
    <source>
        <dbReference type="Google" id="ProtNLM"/>
    </source>
</evidence>
<feature type="compositionally biased region" description="Low complexity" evidence="9">
    <location>
        <begin position="52"/>
        <end position="69"/>
    </location>
</feature>
<feature type="transmembrane region" description="Helical" evidence="8">
    <location>
        <begin position="368"/>
        <end position="388"/>
    </location>
</feature>
<dbReference type="OrthoDB" id="9804874at2"/>
<accession>G5IAH7</accession>
<dbReference type="InterPro" id="IPR001463">
    <property type="entry name" value="Na/Ala_symport"/>
</dbReference>
<evidence type="ECO:0000256" key="5">
    <source>
        <dbReference type="ARBA" id="ARBA00022692"/>
    </source>
</evidence>